<evidence type="ECO:0000313" key="3">
    <source>
        <dbReference type="EMBL" id="RCG33025.1"/>
    </source>
</evidence>
<dbReference type="AlphaFoldDB" id="A0A367FTU6"/>
<dbReference type="InterPro" id="IPR016181">
    <property type="entry name" value="Acyl_CoA_acyltransferase"/>
</dbReference>
<dbReference type="InterPro" id="IPR000182">
    <property type="entry name" value="GNAT_dom"/>
</dbReference>
<comment type="caution">
    <text evidence="3">The sequence shown here is derived from an EMBL/GenBank/DDBJ whole genome shotgun (WGS) entry which is preliminary data.</text>
</comment>
<dbReference type="PANTHER" id="PTHR13947:SF37">
    <property type="entry name" value="LD18367P"/>
    <property type="match status" value="1"/>
</dbReference>
<dbReference type="PROSITE" id="PS51186">
    <property type="entry name" value="GNAT"/>
    <property type="match status" value="1"/>
</dbReference>
<dbReference type="EMBL" id="QOIL01000001">
    <property type="protein sequence ID" value="RCG33025.1"/>
    <property type="molecule type" value="Genomic_DNA"/>
</dbReference>
<dbReference type="RefSeq" id="WP_114026690.1">
    <property type="nucleotide sequence ID" value="NZ_QOIL01000001.1"/>
</dbReference>
<name>A0A367FTU6_9ACTN</name>
<evidence type="ECO:0000313" key="4">
    <source>
        <dbReference type="Proteomes" id="UP000253094"/>
    </source>
</evidence>
<dbReference type="GO" id="GO:0008080">
    <property type="term" value="F:N-acetyltransferase activity"/>
    <property type="evidence" value="ECO:0007669"/>
    <property type="project" value="InterPro"/>
</dbReference>
<dbReference type="Gene3D" id="3.40.630.30">
    <property type="match status" value="1"/>
</dbReference>
<protein>
    <submittedName>
        <fullName evidence="3">GNAT family N-acetyltransferase</fullName>
    </submittedName>
</protein>
<proteinExistence type="predicted"/>
<accession>A0A367FTU6</accession>
<dbReference type="Proteomes" id="UP000253094">
    <property type="component" value="Unassembled WGS sequence"/>
</dbReference>
<keyword evidence="4" id="KW-1185">Reference proteome</keyword>
<evidence type="ECO:0000256" key="1">
    <source>
        <dbReference type="ARBA" id="ARBA00022679"/>
    </source>
</evidence>
<feature type="domain" description="N-acetyltransferase" evidence="2">
    <location>
        <begin position="21"/>
        <end position="171"/>
    </location>
</feature>
<keyword evidence="1 3" id="KW-0808">Transferase</keyword>
<evidence type="ECO:0000259" key="2">
    <source>
        <dbReference type="PROSITE" id="PS51186"/>
    </source>
</evidence>
<dbReference type="SUPFAM" id="SSF55729">
    <property type="entry name" value="Acyl-CoA N-acyltransferases (Nat)"/>
    <property type="match status" value="1"/>
</dbReference>
<sequence>MTAEPTAPTRPTVPSAYPETIEIRQVRVSDPAAAPLLAGLDLEYRTRYGPNDELGRYPDAEFAPPGGAFLILVERGRTVAGGAFRRLDAVTAELKRIWTDSGQRRRGLGRLVVRALEEEAARQGYRRVYLTTGPRQPEAAGLYLRAGYRPLHDLSVPVETLHHLVFEKDLPARGGRGQDVRAPEVQDA</sequence>
<dbReference type="InterPro" id="IPR050769">
    <property type="entry name" value="NAT_camello-type"/>
</dbReference>
<organism evidence="3 4">
    <name type="scientific">Sphaerisporangium album</name>
    <dbReference type="NCBI Taxonomy" id="509200"/>
    <lineage>
        <taxon>Bacteria</taxon>
        <taxon>Bacillati</taxon>
        <taxon>Actinomycetota</taxon>
        <taxon>Actinomycetes</taxon>
        <taxon>Streptosporangiales</taxon>
        <taxon>Streptosporangiaceae</taxon>
        <taxon>Sphaerisporangium</taxon>
    </lineage>
</organism>
<reference evidence="3 4" key="1">
    <citation type="submission" date="2018-06" db="EMBL/GenBank/DDBJ databases">
        <title>Sphaerisporangium craniellae sp. nov., isolated from a marine sponge in the South China Sea.</title>
        <authorList>
            <person name="Li L."/>
        </authorList>
    </citation>
    <scope>NUCLEOTIDE SEQUENCE [LARGE SCALE GENOMIC DNA]</scope>
    <source>
        <strain evidence="3 4">CCTCC AA 208026</strain>
    </source>
</reference>
<dbReference type="OrthoDB" id="70840at2"/>
<dbReference type="Pfam" id="PF00583">
    <property type="entry name" value="Acetyltransf_1"/>
    <property type="match status" value="1"/>
</dbReference>
<dbReference type="CDD" id="cd04301">
    <property type="entry name" value="NAT_SF"/>
    <property type="match status" value="1"/>
</dbReference>
<gene>
    <name evidence="3" type="ORF">DQ384_00810</name>
</gene>
<dbReference type="PANTHER" id="PTHR13947">
    <property type="entry name" value="GNAT FAMILY N-ACETYLTRANSFERASE"/>
    <property type="match status" value="1"/>
</dbReference>